<organism evidence="8 9">
    <name type="scientific">Gulo gulo</name>
    <name type="common">Wolverine</name>
    <name type="synonym">Gluton</name>
    <dbReference type="NCBI Taxonomy" id="48420"/>
    <lineage>
        <taxon>Eukaryota</taxon>
        <taxon>Metazoa</taxon>
        <taxon>Chordata</taxon>
        <taxon>Craniata</taxon>
        <taxon>Vertebrata</taxon>
        <taxon>Euteleostomi</taxon>
        <taxon>Mammalia</taxon>
        <taxon>Eutheria</taxon>
        <taxon>Laurasiatheria</taxon>
        <taxon>Carnivora</taxon>
        <taxon>Caniformia</taxon>
        <taxon>Musteloidea</taxon>
        <taxon>Mustelidae</taxon>
        <taxon>Guloninae</taxon>
        <taxon>Gulo</taxon>
    </lineage>
</organism>
<keyword evidence="2 5" id="KW-0812">Transmembrane</keyword>
<evidence type="ECO:0000256" key="5">
    <source>
        <dbReference type="SAM" id="Phobius"/>
    </source>
</evidence>
<evidence type="ECO:0000256" key="2">
    <source>
        <dbReference type="ARBA" id="ARBA00022692"/>
    </source>
</evidence>
<comment type="caution">
    <text evidence="8">The sequence shown here is derived from an EMBL/GenBank/DDBJ whole genome shotgun (WGS) entry which is preliminary data.</text>
</comment>
<evidence type="ECO:0000256" key="3">
    <source>
        <dbReference type="ARBA" id="ARBA00022989"/>
    </source>
</evidence>
<evidence type="ECO:0000256" key="4">
    <source>
        <dbReference type="ARBA" id="ARBA00023136"/>
    </source>
</evidence>
<dbReference type="GO" id="GO:0086010">
    <property type="term" value="P:membrane depolarization during action potential"/>
    <property type="evidence" value="ECO:0007669"/>
    <property type="project" value="TreeGrafter"/>
</dbReference>
<accession>A0A9X9M751</accession>
<keyword evidence="3 5" id="KW-1133">Transmembrane helix</keyword>
<dbReference type="InterPro" id="IPR027359">
    <property type="entry name" value="Volt_channel_dom_sf"/>
</dbReference>
<dbReference type="InterPro" id="IPR005821">
    <property type="entry name" value="Ion_trans_dom"/>
</dbReference>
<dbReference type="GO" id="GO:0019228">
    <property type="term" value="P:neuronal action potential"/>
    <property type="evidence" value="ECO:0007669"/>
    <property type="project" value="TreeGrafter"/>
</dbReference>
<dbReference type="Gene3D" id="1.20.120.350">
    <property type="entry name" value="Voltage-gated potassium channels. Chain C"/>
    <property type="match status" value="1"/>
</dbReference>
<name>A0A9X9M751_GULGU</name>
<evidence type="ECO:0000259" key="6">
    <source>
        <dbReference type="Pfam" id="PF00520"/>
    </source>
</evidence>
<feature type="domain" description="Sodium ion transport-associated" evidence="7">
    <location>
        <begin position="6"/>
        <end position="215"/>
    </location>
</feature>
<sequence>MDGESKKPKVQLALARFRRAFCFVIHTLQHFCHEWCRSQNLPRQKEVTGGPATKGKDIIPLVTEMKKSPERREEYDRTWLAPLAEEEDGFESPGENNAQRVTQLEAGKQAFELHQATKKSISPGAQSVEIDVFSEDDICLSEQDPKKKCDTTSVLSECSTIDPQDPFGQIHKIIPKKEPERCFPKGLGHCFPCCAMDKRKSPWVIWWNLRKTCYQIVKHSWFESFIIFVILLSSGALVFEDIDLEKRPNIKELLNCTDHIFTYIFILEMGLKWVAFGFGKYFTSVWCWLDFVIVIVSVTSLSDLTSLKSFRTLRALRPLRALSQFEGMKVVVNALIGAIPAILNVLLVCLIFWLIFCILGVNFFSGSFGRCVNRTDINSVINYSTIENKTQCESGNLSWVTLPVNFDNVGMAYLALLQVATFKGWMDIMYAAVDSRGV</sequence>
<dbReference type="Pfam" id="PF00520">
    <property type="entry name" value="Ion_trans"/>
    <property type="match status" value="1"/>
</dbReference>
<dbReference type="Pfam" id="PF06512">
    <property type="entry name" value="Na_trans_assoc"/>
    <property type="match status" value="1"/>
</dbReference>
<dbReference type="InterPro" id="IPR043203">
    <property type="entry name" value="VGCC_Ca_Na"/>
</dbReference>
<evidence type="ECO:0000256" key="1">
    <source>
        <dbReference type="ARBA" id="ARBA00004141"/>
    </source>
</evidence>
<gene>
    <name evidence="8" type="ORF">BN2614_LOCUS1</name>
</gene>
<comment type="subcellular location">
    <subcellularLocation>
        <location evidence="1">Membrane</location>
        <topology evidence="1">Multi-pass membrane protein</topology>
    </subcellularLocation>
</comment>
<dbReference type="AlphaFoldDB" id="A0A9X9M751"/>
<evidence type="ECO:0000313" key="9">
    <source>
        <dbReference type="Proteomes" id="UP000269945"/>
    </source>
</evidence>
<dbReference type="GO" id="GO:0005248">
    <property type="term" value="F:voltage-gated sodium channel activity"/>
    <property type="evidence" value="ECO:0007669"/>
    <property type="project" value="InterPro"/>
</dbReference>
<feature type="non-terminal residue" evidence="8">
    <location>
        <position position="438"/>
    </location>
</feature>
<dbReference type="FunFam" id="1.20.120.350:FF:000066">
    <property type="entry name" value="Sodium channel protein"/>
    <property type="match status" value="1"/>
</dbReference>
<dbReference type="InterPro" id="IPR010526">
    <property type="entry name" value="Na_trans_assoc_dom"/>
</dbReference>
<protein>
    <submittedName>
        <fullName evidence="8">Uncharacterized protein</fullName>
    </submittedName>
</protein>
<proteinExistence type="predicted"/>
<dbReference type="Proteomes" id="UP000269945">
    <property type="component" value="Unassembled WGS sequence"/>
</dbReference>
<keyword evidence="9" id="KW-1185">Reference proteome</keyword>
<feature type="transmembrane region" description="Helical" evidence="5">
    <location>
        <begin position="331"/>
        <end position="364"/>
    </location>
</feature>
<evidence type="ECO:0000259" key="7">
    <source>
        <dbReference type="Pfam" id="PF06512"/>
    </source>
</evidence>
<feature type="transmembrane region" description="Helical" evidence="5">
    <location>
        <begin position="288"/>
        <end position="310"/>
    </location>
</feature>
<dbReference type="Gene3D" id="1.10.287.70">
    <property type="match status" value="1"/>
</dbReference>
<dbReference type="PANTHER" id="PTHR10037:SF210">
    <property type="entry name" value="SODIUM CHANNEL PROTEIN TYPE 11 SUBUNIT ALPHA"/>
    <property type="match status" value="1"/>
</dbReference>
<keyword evidence="4 5" id="KW-0472">Membrane</keyword>
<reference evidence="8 9" key="1">
    <citation type="submission" date="2018-10" db="EMBL/GenBank/DDBJ databases">
        <authorList>
            <person name="Ekblom R."/>
            <person name="Jareborg N."/>
        </authorList>
    </citation>
    <scope>NUCLEOTIDE SEQUENCE [LARGE SCALE GENOMIC DNA]</scope>
    <source>
        <tissue evidence="8">Muscle</tissue>
    </source>
</reference>
<feature type="transmembrane region" description="Helical" evidence="5">
    <location>
        <begin position="260"/>
        <end position="282"/>
    </location>
</feature>
<dbReference type="PANTHER" id="PTHR10037">
    <property type="entry name" value="VOLTAGE-GATED CATION CHANNEL CALCIUM AND SODIUM"/>
    <property type="match status" value="1"/>
</dbReference>
<dbReference type="SUPFAM" id="SSF81324">
    <property type="entry name" value="Voltage-gated potassium channels"/>
    <property type="match status" value="1"/>
</dbReference>
<evidence type="ECO:0000313" key="8">
    <source>
        <dbReference type="EMBL" id="VCX38336.1"/>
    </source>
</evidence>
<dbReference type="EMBL" id="CYRY02043720">
    <property type="protein sequence ID" value="VCX38336.1"/>
    <property type="molecule type" value="Genomic_DNA"/>
</dbReference>
<feature type="transmembrane region" description="Helical" evidence="5">
    <location>
        <begin position="221"/>
        <end position="239"/>
    </location>
</feature>
<dbReference type="GO" id="GO:0001518">
    <property type="term" value="C:voltage-gated sodium channel complex"/>
    <property type="evidence" value="ECO:0007669"/>
    <property type="project" value="InterPro"/>
</dbReference>
<feature type="domain" description="Ion transport" evidence="6">
    <location>
        <begin position="219"/>
        <end position="436"/>
    </location>
</feature>